<reference evidence="2 3" key="1">
    <citation type="submission" date="2017-08" db="EMBL/GenBank/DDBJ databases">
        <title>Acidophilic green algal genome provides insights into adaptation to an acidic environment.</title>
        <authorList>
            <person name="Hirooka S."/>
            <person name="Hirose Y."/>
            <person name="Kanesaki Y."/>
            <person name="Higuchi S."/>
            <person name="Fujiwara T."/>
            <person name="Onuma R."/>
            <person name="Era A."/>
            <person name="Ohbayashi R."/>
            <person name="Uzuka A."/>
            <person name="Nozaki H."/>
            <person name="Yoshikawa H."/>
            <person name="Miyagishima S.Y."/>
        </authorList>
    </citation>
    <scope>NUCLEOTIDE SEQUENCE [LARGE SCALE GENOMIC DNA]</scope>
    <source>
        <strain evidence="2 3">NIES-2499</strain>
    </source>
</reference>
<proteinExistence type="predicted"/>
<evidence type="ECO:0000313" key="2">
    <source>
        <dbReference type="EMBL" id="GAX83147.1"/>
    </source>
</evidence>
<dbReference type="Pfam" id="PF12049">
    <property type="entry name" value="DUF3531"/>
    <property type="match status" value="1"/>
</dbReference>
<evidence type="ECO:0000313" key="3">
    <source>
        <dbReference type="Proteomes" id="UP000232323"/>
    </source>
</evidence>
<evidence type="ECO:0000256" key="1">
    <source>
        <dbReference type="SAM" id="MobiDB-lite"/>
    </source>
</evidence>
<dbReference type="OrthoDB" id="2014339at2759"/>
<protein>
    <submittedName>
        <fullName evidence="2">Uncharacterized protein</fullName>
    </submittedName>
</protein>
<feature type="region of interest" description="Disordered" evidence="1">
    <location>
        <begin position="338"/>
        <end position="470"/>
    </location>
</feature>
<comment type="caution">
    <text evidence="2">The sequence shown here is derived from an EMBL/GenBank/DDBJ whole genome shotgun (WGS) entry which is preliminary data.</text>
</comment>
<name>A0A250XJ97_9CHLO</name>
<dbReference type="EMBL" id="BEGY01000092">
    <property type="protein sequence ID" value="GAX83147.1"/>
    <property type="molecule type" value="Genomic_DNA"/>
</dbReference>
<feature type="compositionally biased region" description="Low complexity" evidence="1">
    <location>
        <begin position="419"/>
        <end position="433"/>
    </location>
</feature>
<organism evidence="2 3">
    <name type="scientific">Chlamydomonas eustigma</name>
    <dbReference type="NCBI Taxonomy" id="1157962"/>
    <lineage>
        <taxon>Eukaryota</taxon>
        <taxon>Viridiplantae</taxon>
        <taxon>Chlorophyta</taxon>
        <taxon>core chlorophytes</taxon>
        <taxon>Chlorophyceae</taxon>
        <taxon>CS clade</taxon>
        <taxon>Chlamydomonadales</taxon>
        <taxon>Chlamydomonadaceae</taxon>
        <taxon>Chlamydomonas</taxon>
    </lineage>
</organism>
<dbReference type="PANTHER" id="PTHR46737:SF2">
    <property type="entry name" value="OS02G0827600 PROTEIN"/>
    <property type="match status" value="1"/>
</dbReference>
<sequence length="470" mass="52179">MKFRRRVDCWGNMLSFTTRCNTTKALQVHALHRPRHCLRAVSSDGHTERKRKPEWVRLLEEDAEIDEDVASVLDGADGDPDIIRENMKMKLQNKDFYVTREGTEELPTVAFREINPFKLWVWVEFIDSPSAREQELLESVVKAWFMLGKLGGFNTSNLQVFHHADDDRSFFDYSNEELEESMGSYLHDVGETEYRGNWARFRVDMGTCDELALDVMVNTLLGFSRDFCGLKKVYVGGVNRSWPVPEEEEEENEEDMYDIDPMKLPKGLDEELEMLDDLAPELEAQQKEQQRLQELLGRSTASSSVGSLPSASGSRPVPGTIEAAAAELRQQRAVAAVGAPRSTTSSSGNGKMLQSKKAAKAPWGTALARGSIMAGSSSTTSGQIEDPPSVYKGIGPEPPPMKAVKKSKVVATTDMKQGRAASTSTTAARNTSSGRKGGSQLSASEPSEEEGIQMYSQEEFERMFPNRGGQ</sequence>
<feature type="compositionally biased region" description="Polar residues" evidence="1">
    <location>
        <begin position="374"/>
        <end position="383"/>
    </location>
</feature>
<dbReference type="PANTHER" id="PTHR46737">
    <property type="entry name" value="OS02G0827600 PROTEIN"/>
    <property type="match status" value="1"/>
</dbReference>
<dbReference type="STRING" id="1157962.A0A250XJ97"/>
<feature type="region of interest" description="Disordered" evidence="1">
    <location>
        <begin position="286"/>
        <end position="317"/>
    </location>
</feature>
<keyword evidence="3" id="KW-1185">Reference proteome</keyword>
<dbReference type="InterPro" id="IPR021920">
    <property type="entry name" value="DUF3531"/>
</dbReference>
<gene>
    <name evidence="2" type="ORF">CEUSTIGMA_g10573.t1</name>
</gene>
<accession>A0A250XJ97</accession>
<dbReference type="AlphaFoldDB" id="A0A250XJ97"/>
<dbReference type="Proteomes" id="UP000232323">
    <property type="component" value="Unassembled WGS sequence"/>
</dbReference>
<feature type="compositionally biased region" description="Low complexity" evidence="1">
    <location>
        <begin position="292"/>
        <end position="314"/>
    </location>
</feature>